<name>A0ABP5CRM5_9ACTN</name>
<dbReference type="EMBL" id="BAAAQM010000011">
    <property type="protein sequence ID" value="GAA1966603.1"/>
    <property type="molecule type" value="Genomic_DNA"/>
</dbReference>
<evidence type="ECO:0000256" key="1">
    <source>
        <dbReference type="SAM" id="MobiDB-lite"/>
    </source>
</evidence>
<evidence type="ECO:0000313" key="2">
    <source>
        <dbReference type="EMBL" id="GAA1966603.1"/>
    </source>
</evidence>
<sequence length="260" mass="28684">MSPAFDPNELPYSLHVMWHLRGQRAPRPGTCHVIPGYTTDEHLPDMLAIRYLGGKGDRDEIVIDHTCRLRRWRITARDARGAALGETATNDEHLLAALAHGLLGAPTPASPIARVEIHDADTDTTSVVTADQQPEPQPSRQPAEAKVYLLTICEPDCYPDEYEVGGKVITADINLNHIFEGAKTARSPEEAEEFVGNLLWQIEDFPVELRLRAYEVAARAVADYPTALRKLAGLNRRDADGTDNAAATARPVRGRRDVRA</sequence>
<evidence type="ECO:0000313" key="3">
    <source>
        <dbReference type="Proteomes" id="UP001499854"/>
    </source>
</evidence>
<reference evidence="3" key="1">
    <citation type="journal article" date="2019" name="Int. J. Syst. Evol. Microbiol.">
        <title>The Global Catalogue of Microorganisms (GCM) 10K type strain sequencing project: providing services to taxonomists for standard genome sequencing and annotation.</title>
        <authorList>
            <consortium name="The Broad Institute Genomics Platform"/>
            <consortium name="The Broad Institute Genome Sequencing Center for Infectious Disease"/>
            <person name="Wu L."/>
            <person name="Ma J."/>
        </authorList>
    </citation>
    <scope>NUCLEOTIDE SEQUENCE [LARGE SCALE GENOMIC DNA]</scope>
    <source>
        <strain evidence="3">JCM 16013</strain>
    </source>
</reference>
<dbReference type="Proteomes" id="UP001499854">
    <property type="component" value="Unassembled WGS sequence"/>
</dbReference>
<gene>
    <name evidence="2" type="ORF">GCM10009838_25470</name>
</gene>
<proteinExistence type="predicted"/>
<organism evidence="2 3">
    <name type="scientific">Catenulispora subtropica</name>
    <dbReference type="NCBI Taxonomy" id="450798"/>
    <lineage>
        <taxon>Bacteria</taxon>
        <taxon>Bacillati</taxon>
        <taxon>Actinomycetota</taxon>
        <taxon>Actinomycetes</taxon>
        <taxon>Catenulisporales</taxon>
        <taxon>Catenulisporaceae</taxon>
        <taxon>Catenulispora</taxon>
    </lineage>
</organism>
<feature type="region of interest" description="Disordered" evidence="1">
    <location>
        <begin position="123"/>
        <end position="143"/>
    </location>
</feature>
<dbReference type="RefSeq" id="WP_344657173.1">
    <property type="nucleotide sequence ID" value="NZ_BAAAQM010000011.1"/>
</dbReference>
<comment type="caution">
    <text evidence="2">The sequence shown here is derived from an EMBL/GenBank/DDBJ whole genome shotgun (WGS) entry which is preliminary data.</text>
</comment>
<accession>A0ABP5CRM5</accession>
<feature type="region of interest" description="Disordered" evidence="1">
    <location>
        <begin position="239"/>
        <end position="260"/>
    </location>
</feature>
<protein>
    <submittedName>
        <fullName evidence="2">Uncharacterized protein</fullName>
    </submittedName>
</protein>
<keyword evidence="3" id="KW-1185">Reference proteome</keyword>